<feature type="compositionally biased region" description="Polar residues" evidence="1">
    <location>
        <begin position="22"/>
        <end position="31"/>
    </location>
</feature>
<keyword evidence="3" id="KW-1185">Reference proteome</keyword>
<dbReference type="EMBL" id="JBHLTM010000070">
    <property type="protein sequence ID" value="MFC0686468.1"/>
    <property type="molecule type" value="Genomic_DNA"/>
</dbReference>
<feature type="compositionally biased region" description="Acidic residues" evidence="1">
    <location>
        <begin position="59"/>
        <end position="78"/>
    </location>
</feature>
<dbReference type="Proteomes" id="UP001589858">
    <property type="component" value="Unassembled WGS sequence"/>
</dbReference>
<sequence>MTTLTTEAVNAPSFSEDEAINNLMSQWQDAETPSDDKGEGETSSTIEHEVSHEAPVVEGSDDDDAAALALLEDEERGEEDSSHTEQEGEGSPEAGDDHRVSITVDGETKHVTVKELKRLFGQEASLTRKSQEVAAARKAADSEGERYIVAMQRQINRAEQRYAPFAKIDWMVAQQRLNPAEFAALREEAREAHEDLSYLRQEADDVVGQLVQERQTQNTAAAKETIAILERDIPGWNREVYDQVRAHAVKIGMDANMVNGVVDPAAIKLMYDAMKYRQLKDKAAAKRTTPKAAPSRVVKPAVRTTGALGSKDKATEAQARLRKSGSTEDAVAALLAGWEDSND</sequence>
<accession>A0ABV6SEH2</accession>
<protein>
    <recommendedName>
        <fullName evidence="4">Scaffolding protein</fullName>
    </recommendedName>
</protein>
<reference evidence="2 3" key="1">
    <citation type="submission" date="2024-09" db="EMBL/GenBank/DDBJ databases">
        <authorList>
            <person name="Sun Q."/>
            <person name="Mori K."/>
        </authorList>
    </citation>
    <scope>NUCLEOTIDE SEQUENCE [LARGE SCALE GENOMIC DNA]</scope>
    <source>
        <strain evidence="2 3">CICC 11035S</strain>
    </source>
</reference>
<feature type="region of interest" description="Disordered" evidence="1">
    <location>
        <begin position="303"/>
        <end position="323"/>
    </location>
</feature>
<evidence type="ECO:0008006" key="4">
    <source>
        <dbReference type="Google" id="ProtNLM"/>
    </source>
</evidence>
<evidence type="ECO:0000313" key="3">
    <source>
        <dbReference type="Proteomes" id="UP001589858"/>
    </source>
</evidence>
<name>A0ABV6SEH2_9SPHN</name>
<gene>
    <name evidence="2" type="ORF">ACFFF8_17935</name>
</gene>
<evidence type="ECO:0000313" key="2">
    <source>
        <dbReference type="EMBL" id="MFC0686468.1"/>
    </source>
</evidence>
<comment type="caution">
    <text evidence="2">The sequence shown here is derived from an EMBL/GenBank/DDBJ whole genome shotgun (WGS) entry which is preliminary data.</text>
</comment>
<proteinExistence type="predicted"/>
<organism evidence="2 3">
    <name type="scientific">Novosphingobium clariflavum</name>
    <dbReference type="NCBI Taxonomy" id="2029884"/>
    <lineage>
        <taxon>Bacteria</taxon>
        <taxon>Pseudomonadati</taxon>
        <taxon>Pseudomonadota</taxon>
        <taxon>Alphaproteobacteria</taxon>
        <taxon>Sphingomonadales</taxon>
        <taxon>Sphingomonadaceae</taxon>
        <taxon>Novosphingobium</taxon>
    </lineage>
</organism>
<feature type="region of interest" description="Disordered" evidence="1">
    <location>
        <begin position="22"/>
        <end position="99"/>
    </location>
</feature>
<dbReference type="RefSeq" id="WP_267222504.1">
    <property type="nucleotide sequence ID" value="NZ_JAPCWC010000016.1"/>
</dbReference>
<feature type="compositionally biased region" description="Basic and acidic residues" evidence="1">
    <location>
        <begin position="34"/>
        <end position="52"/>
    </location>
</feature>
<evidence type="ECO:0000256" key="1">
    <source>
        <dbReference type="SAM" id="MobiDB-lite"/>
    </source>
</evidence>